<dbReference type="OrthoDB" id="5669062at2"/>
<accession>A0A1V4B298</accession>
<dbReference type="InterPro" id="IPR007421">
    <property type="entry name" value="Schlafen_AlbA_2_dom"/>
</dbReference>
<dbReference type="Proteomes" id="UP000254329">
    <property type="component" value="Unassembled WGS sequence"/>
</dbReference>
<dbReference type="PANTHER" id="PTHR30595">
    <property type="entry name" value="GLPR-RELATED TRANSCRIPTIONAL REPRESSOR"/>
    <property type="match status" value="1"/>
</dbReference>
<dbReference type="InterPro" id="IPR036390">
    <property type="entry name" value="WH_DNA-bd_sf"/>
</dbReference>
<dbReference type="EMBL" id="UGHF01000001">
    <property type="protein sequence ID" value="STO59862.1"/>
    <property type="molecule type" value="Genomic_DNA"/>
</dbReference>
<dbReference type="RefSeq" id="WP_078217938.1">
    <property type="nucleotide sequence ID" value="NZ_MUXZ01000008.1"/>
</dbReference>
<evidence type="ECO:0000259" key="1">
    <source>
        <dbReference type="Pfam" id="PF04326"/>
    </source>
</evidence>
<proteinExistence type="predicted"/>
<sequence length="605" mass="69582">MKNKFFEINQLADIEILVECEEIEFKLASGKEGQGELPKDFWKTYSAMANSKGGWVILGIKEENNQFKIAGISNIEKVKQDLFNLLNNRDHISCNLLVSEEHIQSLIIDDKNVLAIYIPAATRKQKPVHLTKNPFGHTYFRLYDGDRLCDDELVKKMLAEQITDSFDNEILSPHFTFDDDIELDSLKAYRNRLSAHKPHHPYLDLDLFSFFKKIGGWKKDRSSGKEGITVAGLLMFGTFDAIISHFPHYFLDYREPSDNRWEERIVPDGTWSGNLYDFYRKVYLRLVENLKIPFNLKEDQRIDETVAHEALREALINTLAHADYSGRTPILIEKHPDKFLFRNPGNLRLSKDEILEGGVHDCRNSLLHQMFLLIGLGEKAGSGMPKILKGCHWAHWAEPNLEEKAELPQFVTLTILTSALISDEIYQQLLRIYDDKLEKLSSLELDILATICLENQVTHKRCSELTSLHSRDVTLALQRLLKNGFIESYGEMKQKIYFIPDQMGSSQEQARSKLGLSRDQVGSKSELDSQQLDHSVELTQEQQLIFTHLLQKTLSITEMVQLVGRSNRSKFRANVLAPLIEFGLVEMTIPNKPTSSKQRYRVVKK</sequence>
<dbReference type="InterPro" id="IPR038475">
    <property type="entry name" value="RecG_C_sf"/>
</dbReference>
<evidence type="ECO:0000313" key="5">
    <source>
        <dbReference type="Proteomes" id="UP000254329"/>
    </source>
</evidence>
<evidence type="ECO:0000313" key="6">
    <source>
        <dbReference type="Proteomes" id="UP000254496"/>
    </source>
</evidence>
<dbReference type="EMBL" id="UGHJ01000001">
    <property type="protein sequence ID" value="STO67553.1"/>
    <property type="molecule type" value="Genomic_DNA"/>
</dbReference>
<dbReference type="InterPro" id="IPR049514">
    <property type="entry name" value="Fic-like_C"/>
</dbReference>
<dbReference type="Pfam" id="PF21247">
    <property type="entry name" value="Fic-like_C"/>
    <property type="match status" value="1"/>
</dbReference>
<dbReference type="STRING" id="733.B0186_03110"/>
<name>A0A1V4B298_9PAST</name>
<feature type="domain" description="Schlafen AlbA-2" evidence="1">
    <location>
        <begin position="19"/>
        <end position="147"/>
    </location>
</feature>
<dbReference type="SUPFAM" id="SSF46785">
    <property type="entry name" value="Winged helix' DNA-binding domain"/>
    <property type="match status" value="1"/>
</dbReference>
<evidence type="ECO:0000259" key="2">
    <source>
        <dbReference type="Pfam" id="PF21247"/>
    </source>
</evidence>
<dbReference type="AlphaFoldDB" id="A0A1V4B298"/>
<feature type="domain" description="Filamentation induced by cAMP protein Fic-like C-terminal" evidence="2">
    <location>
        <begin position="547"/>
        <end position="602"/>
    </location>
</feature>
<evidence type="ECO:0000313" key="3">
    <source>
        <dbReference type="EMBL" id="STO59862.1"/>
    </source>
</evidence>
<dbReference type="InterPro" id="IPR038461">
    <property type="entry name" value="Schlafen_AlbA_2_dom_sf"/>
</dbReference>
<evidence type="ECO:0000313" key="4">
    <source>
        <dbReference type="EMBL" id="STO67553.1"/>
    </source>
</evidence>
<dbReference type="Gene3D" id="3.30.950.30">
    <property type="entry name" value="Schlafen, AAA domain"/>
    <property type="match status" value="1"/>
</dbReference>
<dbReference type="Gene3D" id="3.30.565.60">
    <property type="match status" value="1"/>
</dbReference>
<dbReference type="Pfam" id="PF04326">
    <property type="entry name" value="SLFN_AlbA_2"/>
    <property type="match status" value="1"/>
</dbReference>
<keyword evidence="5" id="KW-1185">Reference proteome</keyword>
<dbReference type="Proteomes" id="UP000254496">
    <property type="component" value="Unassembled WGS sequence"/>
</dbReference>
<dbReference type="PANTHER" id="PTHR30595:SF6">
    <property type="entry name" value="SCHLAFEN ALBA-2 DOMAIN-CONTAINING PROTEIN"/>
    <property type="match status" value="1"/>
</dbReference>
<protein>
    <submittedName>
        <fullName evidence="3">Transcriptional regulator</fullName>
    </submittedName>
</protein>
<gene>
    <name evidence="3" type="ORF">NCTC1659_01127</name>
    <name evidence="4" type="ORF">NCTC8540_00015</name>
</gene>
<dbReference type="Pfam" id="PF13749">
    <property type="entry name" value="HATPase_c_4"/>
    <property type="match status" value="1"/>
</dbReference>
<organism evidence="3 5">
    <name type="scientific">Canicola haemoglobinophilus</name>
    <dbReference type="NCBI Taxonomy" id="733"/>
    <lineage>
        <taxon>Bacteria</taxon>
        <taxon>Pseudomonadati</taxon>
        <taxon>Pseudomonadota</taxon>
        <taxon>Gammaproteobacteria</taxon>
        <taxon>Pasteurellales</taxon>
        <taxon>Pasteurellaceae</taxon>
        <taxon>Canicola</taxon>
    </lineage>
</organism>
<reference evidence="5 6" key="1">
    <citation type="submission" date="2018-06" db="EMBL/GenBank/DDBJ databases">
        <authorList>
            <consortium name="Pathogen Informatics"/>
            <person name="Doyle S."/>
        </authorList>
    </citation>
    <scope>NUCLEOTIDE SEQUENCE [LARGE SCALE GENOMIC DNA]</scope>
    <source>
        <strain evidence="3 5">NCTC1659</strain>
        <strain evidence="4 6">NCTC8540</strain>
    </source>
</reference>